<dbReference type="GO" id="GO:0046872">
    <property type="term" value="F:metal ion binding"/>
    <property type="evidence" value="ECO:0007669"/>
    <property type="project" value="InterPro"/>
</dbReference>
<proteinExistence type="inferred from homology"/>
<dbReference type="PRINTS" id="PR01607">
    <property type="entry name" value="APYRASEFAMLY"/>
</dbReference>
<comment type="caution">
    <text evidence="6">The sequence shown here is derived from an EMBL/GenBank/DDBJ whole genome shotgun (WGS) entry which is preliminary data.</text>
</comment>
<accession>A0A1Y1UZ95</accession>
<evidence type="ECO:0000259" key="5">
    <source>
        <dbReference type="Pfam" id="PF02872"/>
    </source>
</evidence>
<feature type="domain" description="5'-Nucleotidase C-terminal" evidence="5">
    <location>
        <begin position="297"/>
        <end position="452"/>
    </location>
</feature>
<dbReference type="GO" id="GO:0009166">
    <property type="term" value="P:nucleotide catabolic process"/>
    <property type="evidence" value="ECO:0007669"/>
    <property type="project" value="InterPro"/>
</dbReference>
<organism evidence="6 7">
    <name type="scientific">Piromyces finnis</name>
    <dbReference type="NCBI Taxonomy" id="1754191"/>
    <lineage>
        <taxon>Eukaryota</taxon>
        <taxon>Fungi</taxon>
        <taxon>Fungi incertae sedis</taxon>
        <taxon>Chytridiomycota</taxon>
        <taxon>Chytridiomycota incertae sedis</taxon>
        <taxon>Neocallimastigomycetes</taxon>
        <taxon>Neocallimastigales</taxon>
        <taxon>Neocallimastigaceae</taxon>
        <taxon>Piromyces</taxon>
    </lineage>
</organism>
<evidence type="ECO:0000256" key="2">
    <source>
        <dbReference type="ARBA" id="ARBA00022729"/>
    </source>
</evidence>
<reference evidence="6 7" key="1">
    <citation type="submission" date="2016-08" db="EMBL/GenBank/DDBJ databases">
        <title>Genomes of anaerobic fungi encode conserved fungal cellulosomes for biomass hydrolysis.</title>
        <authorList>
            <consortium name="DOE Joint Genome Institute"/>
            <person name="Haitjema C.H."/>
            <person name="Gilmore S.P."/>
            <person name="Henske J.K."/>
            <person name="Solomon K.V."/>
            <person name="De Groot R."/>
            <person name="Kuo A."/>
            <person name="Mondo S.J."/>
            <person name="Salamov A.A."/>
            <person name="Labutti K."/>
            <person name="Zhao Z."/>
            <person name="Chiniquy J."/>
            <person name="Barry K."/>
            <person name="Brewer H.M."/>
            <person name="Purvine S.O."/>
            <person name="Wright A.T."/>
            <person name="Boxma B."/>
            <person name="Van Alen T."/>
            <person name="Hackstein J.H."/>
            <person name="Baker S.E."/>
            <person name="Grigoriev I.V."/>
            <person name="O'Malley M.A."/>
        </authorList>
    </citation>
    <scope>NUCLEOTIDE SEQUENCE [LARGE SCALE GENOMIC DNA]</scope>
    <source>
        <strain evidence="7">finn</strain>
    </source>
</reference>
<keyword evidence="7" id="KW-1185">Reference proteome</keyword>
<dbReference type="Gene3D" id="3.60.21.10">
    <property type="match status" value="1"/>
</dbReference>
<dbReference type="Pfam" id="PF02872">
    <property type="entry name" value="5_nucleotid_C"/>
    <property type="match status" value="1"/>
</dbReference>
<dbReference type="InterPro" id="IPR036907">
    <property type="entry name" value="5'-Nucleotdase_C_sf"/>
</dbReference>
<gene>
    <name evidence="6" type="ORF">BCR36DRAFT_586393</name>
</gene>
<dbReference type="PROSITE" id="PS00786">
    <property type="entry name" value="5_NUCLEOTIDASE_2"/>
    <property type="match status" value="1"/>
</dbReference>
<dbReference type="AlphaFoldDB" id="A0A1Y1UZ95"/>
<dbReference type="PANTHER" id="PTHR11575:SF24">
    <property type="entry name" value="5'-NUCLEOTIDASE"/>
    <property type="match status" value="1"/>
</dbReference>
<dbReference type="InterPro" id="IPR029052">
    <property type="entry name" value="Metallo-depent_PP-like"/>
</dbReference>
<name>A0A1Y1UZ95_9FUNG</name>
<sequence length="564" mass="62968">MGYAGLSYYKKEVEKKTPYVSLVDAGDAIQGAPIGVISRGSYIIDIMNSLPYDLVTLGNHEFDYGMNQFNQLSKNLTCNYVSCNFRNLITGKLVFEPYEIISYGDVKVAFVGISTPDTLVRSKPSSFMDSDGNYIYDFDLDPSGKKLYESVQKAVDDSRKNGADYVIALGHLGGVVNTTDPWTANVVIQNTKGIDAFIDGHNHQATPLLMVKNIEGIDVPLTRSGSRFAHIGQVTITTDGHIKTELIDPEDIKGKDKKVTKILEEIKSKYEALVNVYLTKTDFDLRIVDDKGAWALGKNETNLTNLITDAIFSESEKYGPVDISLCNAGGIRGPLKKGNITINDILTIIPFTTFVGISEMPGQTILDALEMSAREYPGGISGFLHTSGLTYSIDPTINSTVQLDERSAFVKVSGKRRVHNVLVNGEPIDPKRRYNVAANTYILLEHGDGYVFSDSKTISSNIALSNDMLIDYLKKFDRIPEKYRYAQGRLTFGKSKENTKEYQHSKEYMNVIMDYEGMNVLYYSEAIEDYDIENTSSTYSQYNNINFELSTILLLMMTILFIRI</sequence>
<dbReference type="Proteomes" id="UP000193719">
    <property type="component" value="Unassembled WGS sequence"/>
</dbReference>
<dbReference type="PANTHER" id="PTHR11575">
    <property type="entry name" value="5'-NUCLEOTIDASE-RELATED"/>
    <property type="match status" value="1"/>
</dbReference>
<evidence type="ECO:0000256" key="1">
    <source>
        <dbReference type="ARBA" id="ARBA00006654"/>
    </source>
</evidence>
<dbReference type="InterPro" id="IPR008334">
    <property type="entry name" value="5'-Nucleotdase_C"/>
</dbReference>
<dbReference type="OrthoDB" id="10252235at2759"/>
<comment type="similarity">
    <text evidence="1 3">Belongs to the 5'-nucleotidase family.</text>
</comment>
<dbReference type="InterPro" id="IPR006146">
    <property type="entry name" value="5'-Nucleotdase_CS"/>
</dbReference>
<dbReference type="InterPro" id="IPR006179">
    <property type="entry name" value="5_nucleotidase/apyrase"/>
</dbReference>
<keyword evidence="3" id="KW-0378">Hydrolase</keyword>
<keyword evidence="3" id="KW-0547">Nucleotide-binding</keyword>
<dbReference type="Pfam" id="PF00149">
    <property type="entry name" value="Metallophos"/>
    <property type="match status" value="1"/>
</dbReference>
<protein>
    <submittedName>
        <fullName evidence="6">Metallo-dependent phosphatase</fullName>
    </submittedName>
</protein>
<dbReference type="Gene3D" id="3.90.780.10">
    <property type="entry name" value="5'-Nucleotidase, C-terminal domain"/>
    <property type="match status" value="1"/>
</dbReference>
<evidence type="ECO:0000256" key="3">
    <source>
        <dbReference type="RuleBase" id="RU362119"/>
    </source>
</evidence>
<dbReference type="EMBL" id="MCFH01000049">
    <property type="protein sequence ID" value="ORX43924.1"/>
    <property type="molecule type" value="Genomic_DNA"/>
</dbReference>
<evidence type="ECO:0000259" key="4">
    <source>
        <dbReference type="Pfam" id="PF00149"/>
    </source>
</evidence>
<keyword evidence="2" id="KW-0732">Signal</keyword>
<dbReference type="SUPFAM" id="SSF55816">
    <property type="entry name" value="5'-nucleotidase (syn. UDP-sugar hydrolase), C-terminal domain"/>
    <property type="match status" value="1"/>
</dbReference>
<dbReference type="SUPFAM" id="SSF56300">
    <property type="entry name" value="Metallo-dependent phosphatases"/>
    <property type="match status" value="1"/>
</dbReference>
<evidence type="ECO:0000313" key="6">
    <source>
        <dbReference type="EMBL" id="ORX43924.1"/>
    </source>
</evidence>
<dbReference type="STRING" id="1754191.A0A1Y1UZ95"/>
<reference evidence="6 7" key="2">
    <citation type="submission" date="2016-08" db="EMBL/GenBank/DDBJ databases">
        <title>Pervasive Adenine N6-methylation of Active Genes in Fungi.</title>
        <authorList>
            <consortium name="DOE Joint Genome Institute"/>
            <person name="Mondo S.J."/>
            <person name="Dannebaum R.O."/>
            <person name="Kuo R.C."/>
            <person name="Labutti K."/>
            <person name="Haridas S."/>
            <person name="Kuo A."/>
            <person name="Salamov A."/>
            <person name="Ahrendt S.R."/>
            <person name="Lipzen A."/>
            <person name="Sullivan W."/>
            <person name="Andreopoulos W.B."/>
            <person name="Clum A."/>
            <person name="Lindquist E."/>
            <person name="Daum C."/>
            <person name="Ramamoorthy G.K."/>
            <person name="Gryganskyi A."/>
            <person name="Culley D."/>
            <person name="Magnuson J.K."/>
            <person name="James T.Y."/>
            <person name="O'Malley M.A."/>
            <person name="Stajich J.E."/>
            <person name="Spatafora J.W."/>
            <person name="Visel A."/>
            <person name="Grigoriev I.V."/>
        </authorList>
    </citation>
    <scope>NUCLEOTIDE SEQUENCE [LARGE SCALE GENOMIC DNA]</scope>
    <source>
        <strain evidence="7">finn</strain>
    </source>
</reference>
<evidence type="ECO:0000313" key="7">
    <source>
        <dbReference type="Proteomes" id="UP000193719"/>
    </source>
</evidence>
<dbReference type="GO" id="GO:0000166">
    <property type="term" value="F:nucleotide binding"/>
    <property type="evidence" value="ECO:0007669"/>
    <property type="project" value="UniProtKB-KW"/>
</dbReference>
<dbReference type="InterPro" id="IPR004843">
    <property type="entry name" value="Calcineurin-like_PHP"/>
</dbReference>
<feature type="domain" description="Calcineurin-like phosphoesterase" evidence="4">
    <location>
        <begin position="11"/>
        <end position="204"/>
    </location>
</feature>
<dbReference type="GO" id="GO:0016788">
    <property type="term" value="F:hydrolase activity, acting on ester bonds"/>
    <property type="evidence" value="ECO:0007669"/>
    <property type="project" value="InterPro"/>
</dbReference>